<protein>
    <recommendedName>
        <fullName evidence="8">Mannose-P-dolichol utilization defect 1 protein homolog</fullName>
    </recommendedName>
</protein>
<dbReference type="EMBL" id="GL377310">
    <property type="protein sequence ID" value="EFI93808.1"/>
    <property type="molecule type" value="Genomic_DNA"/>
</dbReference>
<evidence type="ECO:0000256" key="10">
    <source>
        <dbReference type="SAM" id="Phobius"/>
    </source>
</evidence>
<dbReference type="Gene3D" id="1.20.1280.290">
    <property type="match status" value="2"/>
</dbReference>
<evidence type="ECO:0000256" key="4">
    <source>
        <dbReference type="ARBA" id="ARBA00022737"/>
    </source>
</evidence>
<evidence type="ECO:0000256" key="7">
    <source>
        <dbReference type="ARBA" id="ARBA00038475"/>
    </source>
</evidence>
<comment type="similarity">
    <text evidence="7 8">Belongs to the MPDU1 (TC 2.A.43.3) family.</text>
</comment>
<gene>
    <name evidence="11" type="ORF">SCHCODRAFT_70085</name>
</gene>
<dbReference type="GeneID" id="9596908"/>
<dbReference type="InParanoid" id="D8QE86"/>
<dbReference type="eggNOG" id="KOG3211">
    <property type="taxonomic scope" value="Eukaryota"/>
</dbReference>
<dbReference type="AlphaFoldDB" id="D8QE86"/>
<proteinExistence type="inferred from homology"/>
<evidence type="ECO:0000256" key="1">
    <source>
        <dbReference type="ARBA" id="ARBA00004141"/>
    </source>
</evidence>
<dbReference type="STRING" id="578458.D8QE86"/>
<keyword evidence="12" id="KW-1185">Reference proteome</keyword>
<feature type="transmembrane region" description="Helical" evidence="10">
    <location>
        <begin position="196"/>
        <end position="216"/>
    </location>
</feature>
<dbReference type="HOGENOM" id="CLU_053568_0_0_1"/>
<keyword evidence="4" id="KW-0677">Repeat</keyword>
<evidence type="ECO:0000256" key="9">
    <source>
        <dbReference type="SAM" id="MobiDB-lite"/>
    </source>
</evidence>
<evidence type="ECO:0000313" key="12">
    <source>
        <dbReference type="Proteomes" id="UP000007431"/>
    </source>
</evidence>
<dbReference type="Proteomes" id="UP000007431">
    <property type="component" value="Unassembled WGS sequence"/>
</dbReference>
<dbReference type="GO" id="GO:0016020">
    <property type="term" value="C:membrane"/>
    <property type="evidence" value="ECO:0007669"/>
    <property type="project" value="UniProtKB-SubCell"/>
</dbReference>
<dbReference type="OMA" id="LQVLYYW"/>
<dbReference type="InterPro" id="IPR006603">
    <property type="entry name" value="PQ-loop_rpt"/>
</dbReference>
<keyword evidence="5 8" id="KW-1133">Transmembrane helix</keyword>
<dbReference type="KEGG" id="scm:SCHCO_02704374"/>
<reference evidence="11 12" key="1">
    <citation type="journal article" date="2010" name="Nat. Biotechnol.">
        <title>Genome sequence of the model mushroom Schizophyllum commune.</title>
        <authorList>
            <person name="Ohm R.A."/>
            <person name="de Jong J.F."/>
            <person name="Lugones L.G."/>
            <person name="Aerts A."/>
            <person name="Kothe E."/>
            <person name="Stajich J.E."/>
            <person name="de Vries R.P."/>
            <person name="Record E."/>
            <person name="Levasseur A."/>
            <person name="Baker S.E."/>
            <person name="Bartholomew K.A."/>
            <person name="Coutinho P.M."/>
            <person name="Erdmann S."/>
            <person name="Fowler T.J."/>
            <person name="Gathman A.C."/>
            <person name="Lombard V."/>
            <person name="Henrissat B."/>
            <person name="Knabe N."/>
            <person name="Kuees U."/>
            <person name="Lilly W.W."/>
            <person name="Lindquist E."/>
            <person name="Lucas S."/>
            <person name="Magnuson J.K."/>
            <person name="Piumi F."/>
            <person name="Raudaskoski M."/>
            <person name="Salamov A."/>
            <person name="Schmutz J."/>
            <person name="Schwarze F.W.M.R."/>
            <person name="vanKuyk P.A."/>
            <person name="Horton J.S."/>
            <person name="Grigoriev I.V."/>
            <person name="Woesten H.A.B."/>
        </authorList>
    </citation>
    <scope>NUCLEOTIDE SEQUENCE [LARGE SCALE GENOMIC DNA]</scope>
    <source>
        <strain evidence="12">H4-8 / FGSC 9210</strain>
    </source>
</reference>
<dbReference type="PIRSF" id="PIRSF023381">
    <property type="entry name" value="MannP-dilichol_defect-1p"/>
    <property type="match status" value="1"/>
</dbReference>
<comment type="subcellular location">
    <subcellularLocation>
        <location evidence="1 8">Membrane</location>
        <topology evidence="1 8">Multi-pass membrane protein</topology>
    </subcellularLocation>
</comment>
<feature type="transmembrane region" description="Helical" evidence="10">
    <location>
        <begin position="222"/>
        <end position="246"/>
    </location>
</feature>
<keyword evidence="2" id="KW-0813">Transport</keyword>
<sequence>MTSITRNLPPFVRDLGVSIVGEKCYVSLVENLAFGDTECLKTALSKGMGWGIVIGSGVMKLPQLYIIYKRKSARGISTSGSAFETLAYAVNLTYAYRNGIPFSTYGENAFLTAQNAILMLLLIQYAPRPRALTSSTDSRTTKLLGTLLIMIVGFLLLLFVPPPILATFQALTLPISIASKVPQIIENHRNKSTGNLSWFAVLLQTAGCGARIYTIYREVDDVLVALGALLAFVLNAIIGVQMWLYWGRDPVVHKVKVEEKQEPLLARSEKAFVERTPPHSRAGTPSLSRPGTPLSASRSGRNWSRKVD</sequence>
<evidence type="ECO:0000256" key="2">
    <source>
        <dbReference type="ARBA" id="ARBA00022448"/>
    </source>
</evidence>
<accession>D8QE86</accession>
<evidence type="ECO:0000256" key="8">
    <source>
        <dbReference type="PIRNR" id="PIRNR023381"/>
    </source>
</evidence>
<dbReference type="Pfam" id="PF04193">
    <property type="entry name" value="PQ-loop"/>
    <property type="match status" value="2"/>
</dbReference>
<dbReference type="InterPro" id="IPR016817">
    <property type="entry name" value="MannP-dilichol_defect-1"/>
</dbReference>
<dbReference type="PANTHER" id="PTHR12226:SF2">
    <property type="entry name" value="MANNOSE-P-DOLICHOL UTILIZATION DEFECT 1 PROTEIN"/>
    <property type="match status" value="1"/>
</dbReference>
<feature type="region of interest" description="Disordered" evidence="9">
    <location>
        <begin position="268"/>
        <end position="308"/>
    </location>
</feature>
<evidence type="ECO:0000313" key="11">
    <source>
        <dbReference type="EMBL" id="EFI93808.1"/>
    </source>
</evidence>
<evidence type="ECO:0000256" key="5">
    <source>
        <dbReference type="ARBA" id="ARBA00022989"/>
    </source>
</evidence>
<dbReference type="VEuPathDB" id="FungiDB:SCHCODRAFT_02704374"/>
<evidence type="ECO:0000256" key="3">
    <source>
        <dbReference type="ARBA" id="ARBA00022692"/>
    </source>
</evidence>
<feature type="compositionally biased region" description="Basic and acidic residues" evidence="9">
    <location>
        <begin position="268"/>
        <end position="277"/>
    </location>
</feature>
<feature type="compositionally biased region" description="Polar residues" evidence="9">
    <location>
        <begin position="283"/>
        <end position="302"/>
    </location>
</feature>
<feature type="transmembrane region" description="Helical" evidence="10">
    <location>
        <begin position="147"/>
        <end position="175"/>
    </location>
</feature>
<dbReference type="RefSeq" id="XP_003028711.1">
    <property type="nucleotide sequence ID" value="XM_003028665.1"/>
</dbReference>
<keyword evidence="3 8" id="KW-0812">Transmembrane</keyword>
<name>D8QE86_SCHCM</name>
<keyword evidence="6 8" id="KW-0472">Membrane</keyword>
<organism evidence="12">
    <name type="scientific">Schizophyllum commune (strain H4-8 / FGSC 9210)</name>
    <name type="common">Split gill fungus</name>
    <dbReference type="NCBI Taxonomy" id="578458"/>
    <lineage>
        <taxon>Eukaryota</taxon>
        <taxon>Fungi</taxon>
        <taxon>Dikarya</taxon>
        <taxon>Basidiomycota</taxon>
        <taxon>Agaricomycotina</taxon>
        <taxon>Agaricomycetes</taxon>
        <taxon>Agaricomycetidae</taxon>
        <taxon>Agaricales</taxon>
        <taxon>Schizophyllaceae</taxon>
        <taxon>Schizophyllum</taxon>
    </lineage>
</organism>
<dbReference type="PANTHER" id="PTHR12226">
    <property type="entry name" value="MANNOSE-P-DOLICHOL UTILIZATION DEFECT 1 LEC35 -RELATED"/>
    <property type="match status" value="1"/>
</dbReference>
<evidence type="ECO:0000256" key="6">
    <source>
        <dbReference type="ARBA" id="ARBA00023136"/>
    </source>
</evidence>
<dbReference type="OrthoDB" id="271506at2759"/>
<dbReference type="SMART" id="SM00679">
    <property type="entry name" value="CTNS"/>
    <property type="match status" value="2"/>
</dbReference>